<dbReference type="Pfam" id="PF02518">
    <property type="entry name" value="HATPase_c"/>
    <property type="match status" value="1"/>
</dbReference>
<evidence type="ECO:0000259" key="9">
    <source>
        <dbReference type="PROSITE" id="PS50109"/>
    </source>
</evidence>
<reference evidence="10 11" key="1">
    <citation type="submission" date="2019-11" db="EMBL/GenBank/DDBJ databases">
        <title>Draft Genome Sequences of Six Type Strains of the Genus Massilia.</title>
        <authorList>
            <person name="Miess H."/>
            <person name="Frediansyah A."/>
            <person name="Goeker M."/>
            <person name="Gross H."/>
        </authorList>
    </citation>
    <scope>NUCLEOTIDE SEQUENCE [LARGE SCALE GENOMIC DNA]</scope>
    <source>
        <strain evidence="10 11">DSM 17513</strain>
    </source>
</reference>
<dbReference type="FunFam" id="3.30.565.10:FF:000006">
    <property type="entry name" value="Sensor histidine kinase WalK"/>
    <property type="match status" value="1"/>
</dbReference>
<evidence type="ECO:0000256" key="8">
    <source>
        <dbReference type="ARBA" id="ARBA00023136"/>
    </source>
</evidence>
<dbReference type="SUPFAM" id="SSF55785">
    <property type="entry name" value="PYP-like sensor domain (PAS domain)"/>
    <property type="match status" value="2"/>
</dbReference>
<proteinExistence type="predicted"/>
<dbReference type="PANTHER" id="PTHR43547:SF2">
    <property type="entry name" value="HYBRID SIGNAL TRANSDUCTION HISTIDINE KINASE C"/>
    <property type="match status" value="1"/>
</dbReference>
<dbReference type="CDD" id="cd00075">
    <property type="entry name" value="HATPase"/>
    <property type="match status" value="1"/>
</dbReference>
<dbReference type="InterPro" id="IPR003661">
    <property type="entry name" value="HisK_dim/P_dom"/>
</dbReference>
<comment type="catalytic activity">
    <reaction evidence="1">
        <text>ATP + protein L-histidine = ADP + protein N-phospho-L-histidine.</text>
        <dbReference type="EC" id="2.7.13.3"/>
    </reaction>
</comment>
<feature type="domain" description="Histidine kinase" evidence="9">
    <location>
        <begin position="361"/>
        <end position="579"/>
    </location>
</feature>
<dbReference type="CDD" id="cd00082">
    <property type="entry name" value="HisKA"/>
    <property type="match status" value="1"/>
</dbReference>
<dbReference type="Pfam" id="PF08448">
    <property type="entry name" value="PAS_4"/>
    <property type="match status" value="2"/>
</dbReference>
<evidence type="ECO:0000313" key="11">
    <source>
        <dbReference type="Proteomes" id="UP000431684"/>
    </source>
</evidence>
<protein>
    <recommendedName>
        <fullName evidence="3">histidine kinase</fullName>
        <ecNumber evidence="3">2.7.13.3</ecNumber>
    </recommendedName>
</protein>
<dbReference type="Gene3D" id="3.30.565.10">
    <property type="entry name" value="Histidine kinase-like ATPase, C-terminal domain"/>
    <property type="match status" value="1"/>
</dbReference>
<evidence type="ECO:0000256" key="5">
    <source>
        <dbReference type="ARBA" id="ARBA00022679"/>
    </source>
</evidence>
<dbReference type="FunFam" id="1.10.287.130:FF:000001">
    <property type="entry name" value="Two-component sensor histidine kinase"/>
    <property type="match status" value="1"/>
</dbReference>
<dbReference type="GO" id="GO:0005886">
    <property type="term" value="C:plasma membrane"/>
    <property type="evidence" value="ECO:0007669"/>
    <property type="project" value="UniProtKB-SubCell"/>
</dbReference>
<dbReference type="InterPro" id="IPR036097">
    <property type="entry name" value="HisK_dim/P_sf"/>
</dbReference>
<evidence type="ECO:0000256" key="7">
    <source>
        <dbReference type="ARBA" id="ARBA00023012"/>
    </source>
</evidence>
<evidence type="ECO:0000313" key="10">
    <source>
        <dbReference type="EMBL" id="MUI11729.1"/>
    </source>
</evidence>
<dbReference type="PANTHER" id="PTHR43547">
    <property type="entry name" value="TWO-COMPONENT HISTIDINE KINASE"/>
    <property type="match status" value="1"/>
</dbReference>
<dbReference type="Pfam" id="PF00512">
    <property type="entry name" value="HisKA"/>
    <property type="match status" value="1"/>
</dbReference>
<evidence type="ECO:0000256" key="2">
    <source>
        <dbReference type="ARBA" id="ARBA00004429"/>
    </source>
</evidence>
<dbReference type="PROSITE" id="PS50109">
    <property type="entry name" value="HIS_KIN"/>
    <property type="match status" value="1"/>
</dbReference>
<comment type="caution">
    <text evidence="10">The sequence shown here is derived from an EMBL/GenBank/DDBJ whole genome shotgun (WGS) entry which is preliminary data.</text>
</comment>
<dbReference type="InterPro" id="IPR013656">
    <property type="entry name" value="PAS_4"/>
</dbReference>
<keyword evidence="4" id="KW-0597">Phosphoprotein</keyword>
<gene>
    <name evidence="10" type="ORF">GJV26_04410</name>
</gene>
<comment type="subcellular location">
    <subcellularLocation>
        <location evidence="2">Cell inner membrane</location>
        <topology evidence="2">Multi-pass membrane protein</topology>
    </subcellularLocation>
</comment>
<dbReference type="InterPro" id="IPR003594">
    <property type="entry name" value="HATPase_dom"/>
</dbReference>
<organism evidence="10 11">
    <name type="scientific">Pseudoduganella dura</name>
    <dbReference type="NCBI Taxonomy" id="321982"/>
    <lineage>
        <taxon>Bacteria</taxon>
        <taxon>Pseudomonadati</taxon>
        <taxon>Pseudomonadota</taxon>
        <taxon>Betaproteobacteria</taxon>
        <taxon>Burkholderiales</taxon>
        <taxon>Oxalobacteraceae</taxon>
        <taxon>Telluria group</taxon>
        <taxon>Pseudoduganella</taxon>
    </lineage>
</organism>
<dbReference type="OrthoDB" id="9808408at2"/>
<accession>A0A6I3X4D8</accession>
<dbReference type="InterPro" id="IPR035965">
    <property type="entry name" value="PAS-like_dom_sf"/>
</dbReference>
<evidence type="ECO:0000256" key="1">
    <source>
        <dbReference type="ARBA" id="ARBA00000085"/>
    </source>
</evidence>
<dbReference type="EC" id="2.7.13.3" evidence="3"/>
<dbReference type="GO" id="GO:0000155">
    <property type="term" value="F:phosphorelay sensor kinase activity"/>
    <property type="evidence" value="ECO:0007669"/>
    <property type="project" value="InterPro"/>
</dbReference>
<dbReference type="Gene3D" id="1.10.287.130">
    <property type="match status" value="1"/>
</dbReference>
<dbReference type="SUPFAM" id="SSF55874">
    <property type="entry name" value="ATPase domain of HSP90 chaperone/DNA topoisomerase II/histidine kinase"/>
    <property type="match status" value="1"/>
</dbReference>
<dbReference type="InterPro" id="IPR005467">
    <property type="entry name" value="His_kinase_dom"/>
</dbReference>
<name>A0A6I3X4D8_9BURK</name>
<keyword evidence="6" id="KW-0418">Kinase</keyword>
<dbReference type="InterPro" id="IPR004358">
    <property type="entry name" value="Sig_transdc_His_kin-like_C"/>
</dbReference>
<evidence type="ECO:0000256" key="4">
    <source>
        <dbReference type="ARBA" id="ARBA00022553"/>
    </source>
</evidence>
<dbReference type="PRINTS" id="PR00344">
    <property type="entry name" value="BCTRLSENSOR"/>
</dbReference>
<dbReference type="AlphaFoldDB" id="A0A6I3X4D8"/>
<dbReference type="SMART" id="SM00091">
    <property type="entry name" value="PAS"/>
    <property type="match status" value="2"/>
</dbReference>
<dbReference type="Gene3D" id="3.30.450.20">
    <property type="entry name" value="PAS domain"/>
    <property type="match status" value="2"/>
</dbReference>
<keyword evidence="5" id="KW-0808">Transferase</keyword>
<keyword evidence="7" id="KW-0902">Two-component regulatory system</keyword>
<dbReference type="InterPro" id="IPR036890">
    <property type="entry name" value="HATPase_C_sf"/>
</dbReference>
<keyword evidence="8" id="KW-0472">Membrane</keyword>
<evidence type="ECO:0000256" key="3">
    <source>
        <dbReference type="ARBA" id="ARBA00012438"/>
    </source>
</evidence>
<sequence>MCSKRARRSIAPAMAAESVSAHSARRAIDTMQFLMVAGGTGRIAAMTMPLIDNFHQALFDASPNPYLVLDRDLNIAGANRAYLASTNRALADIVGRWAWDAFPTDQETLGQAIASVERVIRTREVDVMALLRFDVPRIDGDGFEARYWSITHSPVLGADGEVAYVLQHPIDVTELERLRHASRDGGDAPLALLPEQSGIFTRARQVYEANLTLKADIDRLHSLFRQAPSFMAVLRGPDHVYELVNEATIALSGDRDYIGKPARVAVPEIVAQGFLAMLDDVYRSGKARVVHGMSARFRRGPDDTLTECFMNFIYQPIVGADGTVQGIFVEGTDVTDQYLAHRVVEQTLRQEARNKDEFLAMLAHELRNPLAPIGTAAELLSLGTLDEAGVRHASAVIRRQVRHMSGLVDDLLDVSRVTRGLVTLRRAPTEMGEVVHDALEQLRPVLDARRHAVAVELPGAPAPVSGDRKRLVQVLANLLSNAAKYTPEGGRVDVRLSADAVRVSLSVTDNGIGMPADLQSRAFDLFAQAERTPDRVQGGLGIGLALVKNIVELHGGTIHASSPGLGRGSTFTVVLPRLDAADGSASHPGAAVR</sequence>
<keyword evidence="11" id="KW-1185">Reference proteome</keyword>
<dbReference type="SMART" id="SM00387">
    <property type="entry name" value="HATPase_c"/>
    <property type="match status" value="1"/>
</dbReference>
<evidence type="ECO:0000256" key="6">
    <source>
        <dbReference type="ARBA" id="ARBA00022777"/>
    </source>
</evidence>
<dbReference type="SMART" id="SM00388">
    <property type="entry name" value="HisKA"/>
    <property type="match status" value="1"/>
</dbReference>
<dbReference type="SUPFAM" id="SSF47384">
    <property type="entry name" value="Homodimeric domain of signal transducing histidine kinase"/>
    <property type="match status" value="1"/>
</dbReference>
<dbReference type="Proteomes" id="UP000431684">
    <property type="component" value="Unassembled WGS sequence"/>
</dbReference>
<dbReference type="EMBL" id="WNWM01000002">
    <property type="protein sequence ID" value="MUI11729.1"/>
    <property type="molecule type" value="Genomic_DNA"/>
</dbReference>
<dbReference type="CDD" id="cd00130">
    <property type="entry name" value="PAS"/>
    <property type="match status" value="1"/>
</dbReference>
<dbReference type="InterPro" id="IPR000014">
    <property type="entry name" value="PAS"/>
</dbReference>